<dbReference type="PROSITE" id="PS51296">
    <property type="entry name" value="RIESKE"/>
    <property type="match status" value="1"/>
</dbReference>
<evidence type="ECO:0000256" key="2">
    <source>
        <dbReference type="ARBA" id="ARBA00022723"/>
    </source>
</evidence>
<name>A0A2W0ESB9_PSEJE</name>
<feature type="non-terminal residue" evidence="9">
    <location>
        <position position="196"/>
    </location>
</feature>
<evidence type="ECO:0000259" key="8">
    <source>
        <dbReference type="PROSITE" id="PS51296"/>
    </source>
</evidence>
<dbReference type="EMBL" id="PDLL01000265">
    <property type="protein sequence ID" value="PYY68795.1"/>
    <property type="molecule type" value="Genomic_DNA"/>
</dbReference>
<evidence type="ECO:0000256" key="7">
    <source>
        <dbReference type="ARBA" id="ARBA00038001"/>
    </source>
</evidence>
<evidence type="ECO:0000256" key="6">
    <source>
        <dbReference type="ARBA" id="ARBA00034078"/>
    </source>
</evidence>
<evidence type="ECO:0000313" key="9">
    <source>
        <dbReference type="EMBL" id="PYY68795.1"/>
    </source>
</evidence>
<evidence type="ECO:0000256" key="3">
    <source>
        <dbReference type="ARBA" id="ARBA00022797"/>
    </source>
</evidence>
<dbReference type="SUPFAM" id="SSF51905">
    <property type="entry name" value="FAD/NAD(P)-binding domain"/>
    <property type="match status" value="1"/>
</dbReference>
<organism evidence="9 10">
    <name type="scientific">Pseudomonas jessenii</name>
    <dbReference type="NCBI Taxonomy" id="77298"/>
    <lineage>
        <taxon>Bacteria</taxon>
        <taxon>Pseudomonadati</taxon>
        <taxon>Pseudomonadota</taxon>
        <taxon>Gammaproteobacteria</taxon>
        <taxon>Pseudomonadales</taxon>
        <taxon>Pseudomonadaceae</taxon>
        <taxon>Pseudomonas</taxon>
    </lineage>
</organism>
<dbReference type="RefSeq" id="WP_146241944.1">
    <property type="nucleotide sequence ID" value="NZ_PDLL01000265.1"/>
</dbReference>
<keyword evidence="5" id="KW-0411">Iron-sulfur</keyword>
<gene>
    <name evidence="9" type="ORF">CRX42_19800</name>
</gene>
<dbReference type="GO" id="GO:0046872">
    <property type="term" value="F:metal ion binding"/>
    <property type="evidence" value="ECO:0007669"/>
    <property type="project" value="UniProtKB-KW"/>
</dbReference>
<dbReference type="Gene3D" id="2.102.10.10">
    <property type="entry name" value="Rieske [2Fe-2S] iron-sulphur domain"/>
    <property type="match status" value="1"/>
</dbReference>
<dbReference type="GO" id="GO:0051537">
    <property type="term" value="F:2 iron, 2 sulfur cluster binding"/>
    <property type="evidence" value="ECO:0007669"/>
    <property type="project" value="UniProtKB-KW"/>
</dbReference>
<dbReference type="InterPro" id="IPR036188">
    <property type="entry name" value="FAD/NAD-bd_sf"/>
</dbReference>
<evidence type="ECO:0000256" key="1">
    <source>
        <dbReference type="ARBA" id="ARBA00022714"/>
    </source>
</evidence>
<evidence type="ECO:0000256" key="5">
    <source>
        <dbReference type="ARBA" id="ARBA00023014"/>
    </source>
</evidence>
<proteinExistence type="inferred from homology"/>
<dbReference type="OrthoDB" id="9800167at2"/>
<dbReference type="InterPro" id="IPR017941">
    <property type="entry name" value="Rieske_2Fe-2S"/>
</dbReference>
<dbReference type="InterPro" id="IPR023753">
    <property type="entry name" value="FAD/NAD-binding_dom"/>
</dbReference>
<dbReference type="InterPro" id="IPR036922">
    <property type="entry name" value="Rieske_2Fe-2S_sf"/>
</dbReference>
<comment type="similarity">
    <text evidence="7">Belongs to the bacterial ring-hydroxylating dioxygenase ferredoxin component family.</text>
</comment>
<comment type="caution">
    <text evidence="9">The sequence shown here is derived from an EMBL/GenBank/DDBJ whole genome shotgun (WGS) entry which is preliminary data.</text>
</comment>
<dbReference type="PANTHER" id="PTHR21496:SF0">
    <property type="entry name" value="RIESKE DOMAIN-CONTAINING PROTEIN"/>
    <property type="match status" value="1"/>
</dbReference>
<sequence length="196" mass="21363">MTLHRVARVANVPEDRGLEVRVQGSKILLLRAGEQLRAYQAECPHAGAPLADGAVCNGRLTCPWHKAQFRIEDGGLCEPPALDSLKRYPLEVRDGDIWVGDQPLPDAHTPPADDSRTFIIVGAGAAGTAAAAALREKGFGGRLLLIDREAEAGYDRTALSKYVIAGEMPLDEVPPLRDEEFYREQRIERLQGEVAS</sequence>
<keyword evidence="3" id="KW-0058">Aromatic hydrocarbons catabolism</keyword>
<comment type="cofactor">
    <cofactor evidence="6">
        <name>[2Fe-2S] cluster</name>
        <dbReference type="ChEBI" id="CHEBI:190135"/>
    </cofactor>
</comment>
<dbReference type="Pfam" id="PF07992">
    <property type="entry name" value="Pyr_redox_2"/>
    <property type="match status" value="1"/>
</dbReference>
<protein>
    <submittedName>
        <fullName evidence="9">Pyridine nucleotide-disulfide oxidoreductase</fullName>
    </submittedName>
</protein>
<dbReference type="Gene3D" id="3.50.50.60">
    <property type="entry name" value="FAD/NAD(P)-binding domain"/>
    <property type="match status" value="1"/>
</dbReference>
<dbReference type="AlphaFoldDB" id="A0A2W0ESB9"/>
<evidence type="ECO:0000256" key="4">
    <source>
        <dbReference type="ARBA" id="ARBA00023004"/>
    </source>
</evidence>
<keyword evidence="4" id="KW-0408">Iron</keyword>
<feature type="domain" description="Rieske" evidence="8">
    <location>
        <begin position="4"/>
        <end position="99"/>
    </location>
</feature>
<keyword evidence="1" id="KW-0001">2Fe-2S</keyword>
<accession>A0A2W0ESB9</accession>
<dbReference type="PANTHER" id="PTHR21496">
    <property type="entry name" value="FERREDOXIN-RELATED"/>
    <property type="match status" value="1"/>
</dbReference>
<dbReference type="SUPFAM" id="SSF50022">
    <property type="entry name" value="ISP domain"/>
    <property type="match status" value="1"/>
</dbReference>
<dbReference type="CDD" id="cd03478">
    <property type="entry name" value="Rieske_AIFL_N"/>
    <property type="match status" value="1"/>
</dbReference>
<keyword evidence="2" id="KW-0479">Metal-binding</keyword>
<evidence type="ECO:0000313" key="10">
    <source>
        <dbReference type="Proteomes" id="UP000247437"/>
    </source>
</evidence>
<dbReference type="Pfam" id="PF00355">
    <property type="entry name" value="Rieske"/>
    <property type="match status" value="1"/>
</dbReference>
<dbReference type="Proteomes" id="UP000247437">
    <property type="component" value="Unassembled WGS sequence"/>
</dbReference>
<reference evidence="9 10" key="1">
    <citation type="journal article" date="2018" name="Appl. Microbiol. Biotechnol.">
        <title>Characterization of the caprolactam degradation pathway in Pseudomonas jessenii using mass spectrometry-based proteomics.</title>
        <authorList>
            <person name="Otzen M."/>
            <person name="Palacio C."/>
            <person name="Janssen D.B."/>
        </authorList>
    </citation>
    <scope>NUCLEOTIDE SEQUENCE [LARGE SCALE GENOMIC DNA]</scope>
    <source>
        <strain evidence="9 10">GO3</strain>
    </source>
</reference>
<dbReference type="GO" id="GO:0016491">
    <property type="term" value="F:oxidoreductase activity"/>
    <property type="evidence" value="ECO:0007669"/>
    <property type="project" value="InterPro"/>
</dbReference>